<evidence type="ECO:0000256" key="2">
    <source>
        <dbReference type="PROSITE-ProRule" id="PRU00169"/>
    </source>
</evidence>
<feature type="domain" description="Response regulatory" evidence="3">
    <location>
        <begin position="4"/>
        <end position="122"/>
    </location>
</feature>
<name>A0A069PIX9_9BURK</name>
<evidence type="ECO:0000313" key="4">
    <source>
        <dbReference type="EMBL" id="KDR40550.1"/>
    </source>
</evidence>
<dbReference type="InterPro" id="IPR011006">
    <property type="entry name" value="CheY-like_superfamily"/>
</dbReference>
<dbReference type="GO" id="GO:0000160">
    <property type="term" value="P:phosphorelay signal transduction system"/>
    <property type="evidence" value="ECO:0007669"/>
    <property type="project" value="InterPro"/>
</dbReference>
<protein>
    <submittedName>
        <fullName evidence="4">Chemotaxis protein CheY</fullName>
    </submittedName>
</protein>
<dbReference type="Proteomes" id="UP000027466">
    <property type="component" value="Unassembled WGS sequence"/>
</dbReference>
<accession>A0A069PIX9</accession>
<dbReference type="Pfam" id="PF00072">
    <property type="entry name" value="Response_reg"/>
    <property type="match status" value="1"/>
</dbReference>
<dbReference type="InterPro" id="IPR001789">
    <property type="entry name" value="Sig_transdc_resp-reg_receiver"/>
</dbReference>
<dbReference type="PANTHER" id="PTHR44591">
    <property type="entry name" value="STRESS RESPONSE REGULATOR PROTEIN 1"/>
    <property type="match status" value="1"/>
</dbReference>
<dbReference type="Gene3D" id="3.40.50.2300">
    <property type="match status" value="1"/>
</dbReference>
<dbReference type="InterPro" id="IPR050595">
    <property type="entry name" value="Bact_response_regulator"/>
</dbReference>
<sequence>MRKKLLLADDDANATAAVAVFFESHNFEVRTATDGITALRWFSTWQPDAAMLDIDMPRANGYEVARHVRRTESLGKRTLLVAITGEMPPHEVAAKCYQAGFDLHVAKPADVKALAEFVIQGITR</sequence>
<comment type="caution">
    <text evidence="4">The sequence shown here is derived from an EMBL/GenBank/DDBJ whole genome shotgun (WGS) entry which is preliminary data.</text>
</comment>
<reference evidence="4 5" key="1">
    <citation type="submission" date="2014-03" db="EMBL/GenBank/DDBJ databases">
        <title>Draft Genome Sequences of Four Burkholderia Strains.</title>
        <authorList>
            <person name="Liu X.Y."/>
            <person name="Li C.X."/>
            <person name="Xu J.H."/>
        </authorList>
    </citation>
    <scope>NUCLEOTIDE SEQUENCE [LARGE SCALE GENOMIC DNA]</scope>
    <source>
        <strain evidence="4 5">DSM 50014</strain>
    </source>
</reference>
<dbReference type="PROSITE" id="PS50110">
    <property type="entry name" value="RESPONSE_REGULATORY"/>
    <property type="match status" value="1"/>
</dbReference>
<proteinExistence type="predicted"/>
<gene>
    <name evidence="4" type="ORF">BG61_24440</name>
</gene>
<dbReference type="PANTHER" id="PTHR44591:SF3">
    <property type="entry name" value="RESPONSE REGULATORY DOMAIN-CONTAINING PROTEIN"/>
    <property type="match status" value="1"/>
</dbReference>
<organism evidence="4 5">
    <name type="scientific">Caballeronia glathei</name>
    <dbReference type="NCBI Taxonomy" id="60547"/>
    <lineage>
        <taxon>Bacteria</taxon>
        <taxon>Pseudomonadati</taxon>
        <taxon>Pseudomonadota</taxon>
        <taxon>Betaproteobacteria</taxon>
        <taxon>Burkholderiales</taxon>
        <taxon>Burkholderiaceae</taxon>
        <taxon>Caballeronia</taxon>
    </lineage>
</organism>
<dbReference type="SUPFAM" id="SSF52172">
    <property type="entry name" value="CheY-like"/>
    <property type="match status" value="1"/>
</dbReference>
<dbReference type="RefSeq" id="WP_051672727.1">
    <property type="nucleotide sequence ID" value="NZ_CADFFX010000027.1"/>
</dbReference>
<feature type="modified residue" description="4-aspartylphosphate" evidence="2">
    <location>
        <position position="53"/>
    </location>
</feature>
<keyword evidence="5" id="KW-1185">Reference proteome</keyword>
<evidence type="ECO:0000313" key="5">
    <source>
        <dbReference type="Proteomes" id="UP000027466"/>
    </source>
</evidence>
<dbReference type="EMBL" id="JFHC01000039">
    <property type="protein sequence ID" value="KDR40550.1"/>
    <property type="molecule type" value="Genomic_DNA"/>
</dbReference>
<dbReference type="SMART" id="SM00448">
    <property type="entry name" value="REC"/>
    <property type="match status" value="1"/>
</dbReference>
<dbReference type="AlphaFoldDB" id="A0A069PIX9"/>
<keyword evidence="1 2" id="KW-0597">Phosphoprotein</keyword>
<evidence type="ECO:0000259" key="3">
    <source>
        <dbReference type="PROSITE" id="PS50110"/>
    </source>
</evidence>
<evidence type="ECO:0000256" key="1">
    <source>
        <dbReference type="ARBA" id="ARBA00022553"/>
    </source>
</evidence>